<feature type="compositionally biased region" description="Low complexity" evidence="1">
    <location>
        <begin position="766"/>
        <end position="784"/>
    </location>
</feature>
<feature type="compositionally biased region" description="Low complexity" evidence="1">
    <location>
        <begin position="74"/>
        <end position="84"/>
    </location>
</feature>
<feature type="region of interest" description="Disordered" evidence="1">
    <location>
        <begin position="121"/>
        <end position="166"/>
    </location>
</feature>
<comment type="caution">
    <text evidence="2">The sequence shown here is derived from an EMBL/GenBank/DDBJ whole genome shotgun (WGS) entry which is preliminary data.</text>
</comment>
<keyword evidence="3" id="KW-1185">Reference proteome</keyword>
<feature type="compositionally biased region" description="Pro residues" evidence="1">
    <location>
        <begin position="1098"/>
        <end position="1113"/>
    </location>
</feature>
<feature type="region of interest" description="Disordered" evidence="1">
    <location>
        <begin position="765"/>
        <end position="794"/>
    </location>
</feature>
<feature type="compositionally biased region" description="Polar residues" evidence="1">
    <location>
        <begin position="958"/>
        <end position="988"/>
    </location>
</feature>
<feature type="region of interest" description="Disordered" evidence="1">
    <location>
        <begin position="1028"/>
        <end position="1137"/>
    </location>
</feature>
<dbReference type="EMBL" id="JAECZO010000029">
    <property type="protein sequence ID" value="KAK7193959.1"/>
    <property type="molecule type" value="Genomic_DNA"/>
</dbReference>
<feature type="region of interest" description="Disordered" evidence="1">
    <location>
        <begin position="208"/>
        <end position="230"/>
    </location>
</feature>
<feature type="compositionally biased region" description="Low complexity" evidence="1">
    <location>
        <begin position="148"/>
        <end position="162"/>
    </location>
</feature>
<protein>
    <submittedName>
        <fullName evidence="2">Uncharacterized protein</fullName>
    </submittedName>
</protein>
<gene>
    <name evidence="2" type="ORF">NESM_000307600</name>
</gene>
<feature type="compositionally biased region" description="Low complexity" evidence="1">
    <location>
        <begin position="915"/>
        <end position="931"/>
    </location>
</feature>
<feature type="region of interest" description="Disordered" evidence="1">
    <location>
        <begin position="41"/>
        <end position="103"/>
    </location>
</feature>
<feature type="region of interest" description="Disordered" evidence="1">
    <location>
        <begin position="507"/>
        <end position="559"/>
    </location>
</feature>
<feature type="region of interest" description="Disordered" evidence="1">
    <location>
        <begin position="660"/>
        <end position="684"/>
    </location>
</feature>
<feature type="compositionally biased region" description="Polar residues" evidence="1">
    <location>
        <begin position="1072"/>
        <end position="1084"/>
    </location>
</feature>
<feature type="compositionally biased region" description="Polar residues" evidence="1">
    <location>
        <begin position="530"/>
        <end position="542"/>
    </location>
</feature>
<reference evidence="2 3" key="1">
    <citation type="journal article" date="2021" name="MBio">
        <title>A New Model Trypanosomatid, Novymonas esmeraldas: Genomic Perception of Its 'Candidatus Pandoraea novymonadis' Endosymbiont.</title>
        <authorList>
            <person name="Zakharova A."/>
            <person name="Saura A."/>
            <person name="Butenko A."/>
            <person name="Podesvova L."/>
            <person name="Warmusova S."/>
            <person name="Kostygov A.Y."/>
            <person name="Nenarokova A."/>
            <person name="Lukes J."/>
            <person name="Opperdoes F.R."/>
            <person name="Yurchenko V."/>
        </authorList>
    </citation>
    <scope>NUCLEOTIDE SEQUENCE [LARGE SCALE GENOMIC DNA]</scope>
    <source>
        <strain evidence="2 3">E262AT.01</strain>
    </source>
</reference>
<accession>A0AAW0EK39</accession>
<feature type="compositionally biased region" description="Low complexity" evidence="1">
    <location>
        <begin position="861"/>
        <end position="873"/>
    </location>
</feature>
<organism evidence="2 3">
    <name type="scientific">Novymonas esmeraldas</name>
    <dbReference type="NCBI Taxonomy" id="1808958"/>
    <lineage>
        <taxon>Eukaryota</taxon>
        <taxon>Discoba</taxon>
        <taxon>Euglenozoa</taxon>
        <taxon>Kinetoplastea</taxon>
        <taxon>Metakinetoplastina</taxon>
        <taxon>Trypanosomatida</taxon>
        <taxon>Trypanosomatidae</taxon>
        <taxon>Novymonas</taxon>
    </lineage>
</organism>
<sequence>MPGATTPSAAAAVMRLEPLTFVGYERLHSNGVVHLVTPQGGHVRLHPSPPAEQIAAAGGATSTAAAAPPPSARPPTRASPAAPSLPKTGAERPTASATDVPAAPPDDFAVEFLSSSSFSSRSASSVTSSRASSPPPATTAADGDDGGDAAAAAEATAALSSPRGSDSHTVAILSHADHGTVLTASASASELEAELTRCALLLFGGKLPQQQQQQPPPAPAPERETPPPRWSEAVNYSRVVVLGYDDAGLVYLDAQAFAQPVPPPQRWRLCPLPILVCSAALLGQLFDYAAPEVQEAGAITTNGTAATAHDAADGELRYPVMPRPVAAVPGGGDGGPRASLPPPRPVPTSGMPPPPPPPPRSAPTSTPLVYLSPPLRWRHPACGSAPPLDLRRLFDVQPHRVYRLAHPPEEVVFLGAAFGVPWVRPVVPAAAATATAAALLPRGSPSSQPPAGYSWKDPRGWAEPLTGCHDARDIRHRHGLVDDAPAAAAAVVDASSTGADGEAVADEAPAAAGGATQALEDRPTPPPSPSALNVPSHSTSGAASLPPPPPLPLPLPPPAPTFVKEGNSVFVPGRFGVMLECSARPALLEAQFGVVYGDRLVSRASPPHAGAAALMVLGAHGRHGLVLLGDGPGQSATQVHVERGAAEVAELFRKVEGASLPPPALPLEPLTPPATPTEPPTLPAADSNMCVADTGGLDVSAMRQPRPALVLSEPQEEKGDPAMPLPNAATIIFDGDAAATAQRGEHVESGVDGAVTCVGTDETTSDAAAADAGPGVVAAGDGNDLPLAAPAEVPQDGDVPALAATASAAADSEAGLLEVVPASLTERSSSAAPCAFSSGASSQLEVMQPPPVDSDQAGQTPAAEALASRASPANTPMPEPALHPREAPEMGSGGLVEVDCGPIADGVPSGRRTDASASDDGSSVDEAAPATAAPPPPSAPRPPPLAGVMAMVEGETGHPQQQPHHRSASATLPSSLDHTPSLLPTPSASMPHVSVRPPLDSAQDTSLVAATPVARGCVDTVGVADGLCSDSPPLPPPSPSAAAAAVRPPHEPLQESGDLLSSSVAATPAHAETTNATPRSSSESPAAVMPASYGPPVEAAPPPEAAPPSPPPYASVTPLSYSPPPTGPAGGRTAPRATACQVTSYPASTSPPWAAVGLPYGSVASTATAATPTPFTNFLKAYAIYSAAADDAETRRRAGQHGRGLDSMLDFYRARPLARITEATARQRRCRAAWAVAAGFRPTTATATADVERGLQVRKLLASASATTFDDLCVDELVSLLALVG</sequence>
<feature type="compositionally biased region" description="Pro residues" evidence="1">
    <location>
        <begin position="932"/>
        <end position="945"/>
    </location>
</feature>
<feature type="region of interest" description="Disordered" evidence="1">
    <location>
        <begin position="322"/>
        <end position="367"/>
    </location>
</feature>
<feature type="compositionally biased region" description="Pro residues" evidence="1">
    <location>
        <begin position="660"/>
        <end position="682"/>
    </location>
</feature>
<name>A0AAW0EK39_9TRYP</name>
<evidence type="ECO:0000313" key="2">
    <source>
        <dbReference type="EMBL" id="KAK7193959.1"/>
    </source>
</evidence>
<dbReference type="Proteomes" id="UP001430356">
    <property type="component" value="Unassembled WGS sequence"/>
</dbReference>
<evidence type="ECO:0000313" key="3">
    <source>
        <dbReference type="Proteomes" id="UP001430356"/>
    </source>
</evidence>
<feature type="region of interest" description="Disordered" evidence="1">
    <location>
        <begin position="841"/>
        <end position="1000"/>
    </location>
</feature>
<feature type="compositionally biased region" description="Low complexity" evidence="1">
    <location>
        <begin position="507"/>
        <end position="518"/>
    </location>
</feature>
<feature type="compositionally biased region" description="Low complexity" evidence="1">
    <location>
        <begin position="55"/>
        <end position="66"/>
    </location>
</feature>
<evidence type="ECO:0000256" key="1">
    <source>
        <dbReference type="SAM" id="MobiDB-lite"/>
    </source>
</evidence>
<feature type="compositionally biased region" description="Pro residues" evidence="1">
    <location>
        <begin position="339"/>
        <end position="361"/>
    </location>
</feature>
<feature type="compositionally biased region" description="Low complexity" evidence="1">
    <location>
        <begin position="121"/>
        <end position="132"/>
    </location>
</feature>
<feature type="compositionally biased region" description="Pro residues" evidence="1">
    <location>
        <begin position="545"/>
        <end position="559"/>
    </location>
</feature>
<proteinExistence type="predicted"/>